<feature type="transmembrane region" description="Helical" evidence="1">
    <location>
        <begin position="371"/>
        <end position="391"/>
    </location>
</feature>
<keyword evidence="1" id="KW-0472">Membrane</keyword>
<feature type="transmembrane region" description="Helical" evidence="1">
    <location>
        <begin position="222"/>
        <end position="240"/>
    </location>
</feature>
<accession>A0A832MN12</accession>
<feature type="transmembrane region" description="Helical" evidence="1">
    <location>
        <begin position="411"/>
        <end position="429"/>
    </location>
</feature>
<feature type="transmembrane region" description="Helical" evidence="1">
    <location>
        <begin position="321"/>
        <end position="340"/>
    </location>
</feature>
<feature type="transmembrane region" description="Helical" evidence="1">
    <location>
        <begin position="441"/>
        <end position="464"/>
    </location>
</feature>
<dbReference type="EMBL" id="DSQF01000018">
    <property type="protein sequence ID" value="HGZ43583.1"/>
    <property type="molecule type" value="Genomic_DNA"/>
</dbReference>
<keyword evidence="1" id="KW-1133">Transmembrane helix</keyword>
<feature type="transmembrane region" description="Helical" evidence="1">
    <location>
        <begin position="291"/>
        <end position="309"/>
    </location>
</feature>
<dbReference type="AlphaFoldDB" id="A0A832MN12"/>
<feature type="transmembrane region" description="Helical" evidence="1">
    <location>
        <begin position="189"/>
        <end position="210"/>
    </location>
</feature>
<proteinExistence type="predicted"/>
<protein>
    <submittedName>
        <fullName evidence="2">Uncharacterized protein</fullName>
    </submittedName>
</protein>
<feature type="transmembrane region" description="Helical" evidence="1">
    <location>
        <begin position="77"/>
        <end position="97"/>
    </location>
</feature>
<reference evidence="2" key="1">
    <citation type="journal article" date="2020" name="mSystems">
        <title>Genome- and Community-Level Interaction Insights into Carbon Utilization and Element Cycling Functions of Hydrothermarchaeota in Hydrothermal Sediment.</title>
        <authorList>
            <person name="Zhou Z."/>
            <person name="Liu Y."/>
            <person name="Xu W."/>
            <person name="Pan J."/>
            <person name="Luo Z.H."/>
            <person name="Li M."/>
        </authorList>
    </citation>
    <scope>NUCLEOTIDE SEQUENCE [LARGE SCALE GENOMIC DNA]</scope>
    <source>
        <strain evidence="2">SpSt-381</strain>
    </source>
</reference>
<comment type="caution">
    <text evidence="2">The sequence shown here is derived from an EMBL/GenBank/DDBJ whole genome shotgun (WGS) entry which is preliminary data.</text>
</comment>
<feature type="transmembrane region" description="Helical" evidence="1">
    <location>
        <begin position="502"/>
        <end position="522"/>
    </location>
</feature>
<feature type="transmembrane region" description="Helical" evidence="1">
    <location>
        <begin position="470"/>
        <end position="490"/>
    </location>
</feature>
<keyword evidence="1" id="KW-0812">Transmembrane</keyword>
<feature type="transmembrane region" description="Helical" evidence="1">
    <location>
        <begin position="346"/>
        <end position="364"/>
    </location>
</feature>
<feature type="transmembrane region" description="Helical" evidence="1">
    <location>
        <begin position="24"/>
        <end position="41"/>
    </location>
</feature>
<feature type="transmembrane region" description="Helical" evidence="1">
    <location>
        <begin position="46"/>
        <end position="65"/>
    </location>
</feature>
<sequence>MAAFAAAVATGLLARGAIGAWGIFPLLGVFPGVALATLLPLERNPLARWALGLAASPLVATSLAWTLQRAGLPLPDAARAVAAVAAAAWALAEWRLARGADAGESGRQGMRFAWTFAAAGAAVIGFVLFVNPYLQVRADAWIHAGIVVEILERGIPPEDPRFAGLTLNYVWFHNYYVALLSSLRGGDPFAFMAIANVSSMFSTLAIAWLVGRGLWDSSRAAAGAAWLMALAFNAGMWLLWPLRLVRAVTGEVGGIEEARRILASGLWNEARVIYELSPPFTHMVSFLDKPLHGTAINVAYVFLIVHLWATVRAVRDGGAAPLAWAALAAAGMFFFHGVVAMSAVPAALGALGATWLLAGRVAWLPRRGRTVELAAATLAGSLVAAPYTIAISKAWPASQSGLQHSYLRPDPIQWLTLLTALAVPAYFARGALRRLVAERRAAAAAVALFAGAMLAFACVVTLPIGSHAKFVYQVFIGLAALGGAAFHDELAAWRRRFGPGGAAALVAVVLAGTPLITLRGYLVDRSAVLAPEHPMAPGEPGLHAWIAAATPREAVFVDRGFRDAIMVLGRRQLLLGSRQGPELAAFPLAEIRRRRAVMDALYAGAGPLDDAVAYLRALGRPAYVVVRASDERGGAAPGARFEARPDLFARAYGRDGFLVYHVLPSEQAPAPSPDPARP</sequence>
<feature type="transmembrane region" description="Helical" evidence="1">
    <location>
        <begin position="109"/>
        <end position="130"/>
    </location>
</feature>
<evidence type="ECO:0000256" key="1">
    <source>
        <dbReference type="SAM" id="Phobius"/>
    </source>
</evidence>
<evidence type="ECO:0000313" key="2">
    <source>
        <dbReference type="EMBL" id="HGZ43583.1"/>
    </source>
</evidence>
<gene>
    <name evidence="2" type="ORF">ENR23_09190</name>
</gene>
<organism evidence="2">
    <name type="scientific">Eiseniibacteriota bacterium</name>
    <dbReference type="NCBI Taxonomy" id="2212470"/>
    <lineage>
        <taxon>Bacteria</taxon>
        <taxon>Candidatus Eiseniibacteriota</taxon>
    </lineage>
</organism>
<name>A0A832MN12_UNCEI</name>